<accession>A0A5N6SYQ5</accession>
<dbReference type="EMBL" id="ML743564">
    <property type="protein sequence ID" value="KAE8139805.1"/>
    <property type="molecule type" value="Genomic_DNA"/>
</dbReference>
<name>A0A5N6SYQ5_ASPPS</name>
<keyword evidence="2" id="KW-1185">Reference proteome</keyword>
<dbReference type="RefSeq" id="XP_031915868.1">
    <property type="nucleotide sequence ID" value="XM_032059380.1"/>
</dbReference>
<protein>
    <submittedName>
        <fullName evidence="1">Uncharacterized protein</fullName>
    </submittedName>
</protein>
<dbReference type="OrthoDB" id="4358152at2759"/>
<reference evidence="1 2" key="1">
    <citation type="submission" date="2019-04" db="EMBL/GenBank/DDBJ databases">
        <title>Friends and foes A comparative genomics study of 23 Aspergillus species from section Flavi.</title>
        <authorList>
            <consortium name="DOE Joint Genome Institute"/>
            <person name="Kjaerbolling I."/>
            <person name="Vesth T."/>
            <person name="Frisvad J.C."/>
            <person name="Nybo J.L."/>
            <person name="Theobald S."/>
            <person name="Kildgaard S."/>
            <person name="Isbrandt T."/>
            <person name="Kuo A."/>
            <person name="Sato A."/>
            <person name="Lyhne E.K."/>
            <person name="Kogle M.E."/>
            <person name="Wiebenga A."/>
            <person name="Kun R.S."/>
            <person name="Lubbers R.J."/>
            <person name="Makela M.R."/>
            <person name="Barry K."/>
            <person name="Chovatia M."/>
            <person name="Clum A."/>
            <person name="Daum C."/>
            <person name="Haridas S."/>
            <person name="He G."/>
            <person name="LaButti K."/>
            <person name="Lipzen A."/>
            <person name="Mondo S."/>
            <person name="Riley R."/>
            <person name="Salamov A."/>
            <person name="Simmons B.A."/>
            <person name="Magnuson J.K."/>
            <person name="Henrissat B."/>
            <person name="Mortensen U.H."/>
            <person name="Larsen T.O."/>
            <person name="Devries R.P."/>
            <person name="Grigoriev I.V."/>
            <person name="Machida M."/>
            <person name="Baker S.E."/>
            <person name="Andersen M.R."/>
        </authorList>
    </citation>
    <scope>NUCLEOTIDE SEQUENCE [LARGE SCALE GENOMIC DNA]</scope>
    <source>
        <strain evidence="1 2">CBS 117625</strain>
    </source>
</reference>
<organism evidence="1 2">
    <name type="scientific">Aspergillus pseudotamarii</name>
    <dbReference type="NCBI Taxonomy" id="132259"/>
    <lineage>
        <taxon>Eukaryota</taxon>
        <taxon>Fungi</taxon>
        <taxon>Dikarya</taxon>
        <taxon>Ascomycota</taxon>
        <taxon>Pezizomycotina</taxon>
        <taxon>Eurotiomycetes</taxon>
        <taxon>Eurotiomycetidae</taxon>
        <taxon>Eurotiales</taxon>
        <taxon>Aspergillaceae</taxon>
        <taxon>Aspergillus</taxon>
        <taxon>Aspergillus subgen. Circumdati</taxon>
    </lineage>
</organism>
<sequence length="463" mass="51275">MDTDPFGRLPWFALEKILSNLPSLPTLHSLYNASPEVAVFLHRNQDLFSRILEAIISNPVRERGLAPHVQDIIRLLILVWTPMQEPCIDILGSLYYVLERPRESPSMLKTISPLTPAAILCRLLRLMARLRCLIHAYFHSVITRCLQLQLEHIPPPLRPRKRWWTADWVVDRSQRPKGIPYTPIDIGPLTWVEEQRLLSSFFLVVLFYELRKGHLEHSLVVKDSASVRALLDNNVEGFWKNAFRKYQPTQGHEEQLAALLHWLYGGIGIDHGSVPFGISLGDVVTSSRSGKQIAQVSSSSISSNCAKGLTNWNAWVGSGSGGENVNANPETNIFSQKCIIGTGANSFARLCEYSCKDGYCPLGGGVTQRPTSLGTTEYYTNVTTTTLLAQTSQDTSATSTMVVPVWVQAGGFYWSPVHQPTPKLGGIPVPPLPSEHNLDGPGDCRDGALFPFIPSLSAIQLSS</sequence>
<evidence type="ECO:0000313" key="2">
    <source>
        <dbReference type="Proteomes" id="UP000325672"/>
    </source>
</evidence>
<proteinExistence type="predicted"/>
<dbReference type="GeneID" id="43643590"/>
<gene>
    <name evidence="1" type="ORF">BDV38DRAFT_280720</name>
</gene>
<evidence type="ECO:0000313" key="1">
    <source>
        <dbReference type="EMBL" id="KAE8139805.1"/>
    </source>
</evidence>
<dbReference type="AlphaFoldDB" id="A0A5N6SYQ5"/>
<dbReference type="Proteomes" id="UP000325672">
    <property type="component" value="Unassembled WGS sequence"/>
</dbReference>